<dbReference type="PANTHER" id="PTHR10953:SF240">
    <property type="entry name" value="SULFUR CARRIER PROTEIN THIS ADENYLYLTRANSFERASE"/>
    <property type="match status" value="1"/>
</dbReference>
<comment type="similarity">
    <text evidence="1">Belongs to the HesA/MoeB/ThiF family.</text>
</comment>
<dbReference type="GO" id="GO:0005829">
    <property type="term" value="C:cytosol"/>
    <property type="evidence" value="ECO:0007669"/>
    <property type="project" value="TreeGrafter"/>
</dbReference>
<dbReference type="InterPro" id="IPR000594">
    <property type="entry name" value="ThiF_NAD_FAD-bd"/>
</dbReference>
<dbReference type="PANTHER" id="PTHR10953">
    <property type="entry name" value="UBIQUITIN-ACTIVATING ENZYME E1"/>
    <property type="match status" value="1"/>
</dbReference>
<keyword evidence="6" id="KW-1185">Reference proteome</keyword>
<evidence type="ECO:0000313" key="6">
    <source>
        <dbReference type="Proteomes" id="UP001271263"/>
    </source>
</evidence>
<gene>
    <name evidence="3" type="ORF">OS133_10250</name>
    <name evidence="4" type="ORF">OS134_05465</name>
</gene>
<dbReference type="InterPro" id="IPR045886">
    <property type="entry name" value="ThiF/MoeB/HesA"/>
</dbReference>
<dbReference type="EMBL" id="JAPMLE010000001">
    <property type="protein sequence ID" value="MDR8524041.1"/>
    <property type="molecule type" value="Genomic_DNA"/>
</dbReference>
<organism evidence="3 5">
    <name type="scientific">Shewanella fidelis</name>
    <dbReference type="NCBI Taxonomy" id="173509"/>
    <lineage>
        <taxon>Bacteria</taxon>
        <taxon>Pseudomonadati</taxon>
        <taxon>Pseudomonadota</taxon>
        <taxon>Gammaproteobacteria</taxon>
        <taxon>Alteromonadales</taxon>
        <taxon>Shewanellaceae</taxon>
        <taxon>Shewanella</taxon>
    </lineage>
</organism>
<name>A0AAW8NMW3_9GAMM</name>
<sequence length="292" mass="31589">METEQLISTASGNKTNNGTNALSDSDFLRYSRQVLLAEVGESGQAQFANAHVIVIGVGGLGNLVAQYLAAAGVGNITLVDGDKVEVSNLPRQLLFHDSDIGVNKAVAASAKLTKAYTQVRISAVAEHLTATSMQSLFKLDRQYDVLLDCSDNFETRQLVNQIAVSQNIALVSASAAHFQGQLLCIEQQYKPDSGCYHCLFPADMKVNQTCQTIGVLGPMVGTLASMQSLMTLQLLLGNKQLVGKLYRFDGKQFSWRQLIITRDESCSVCGQASHHNECVTSAGTVNLNQHEY</sequence>
<accession>A0AAW8NMW3</accession>
<dbReference type="Proteomes" id="UP001259340">
    <property type="component" value="Unassembled WGS sequence"/>
</dbReference>
<dbReference type="EMBL" id="JAPMLD010000002">
    <property type="protein sequence ID" value="MDW4823524.1"/>
    <property type="molecule type" value="Genomic_DNA"/>
</dbReference>
<protein>
    <submittedName>
        <fullName evidence="3">HesA/MoeB/ThiF family protein</fullName>
    </submittedName>
</protein>
<dbReference type="Gene3D" id="3.40.50.720">
    <property type="entry name" value="NAD(P)-binding Rossmann-like Domain"/>
    <property type="match status" value="1"/>
</dbReference>
<evidence type="ECO:0000256" key="1">
    <source>
        <dbReference type="ARBA" id="ARBA00009919"/>
    </source>
</evidence>
<dbReference type="RefSeq" id="WP_310654804.1">
    <property type="nucleotide sequence ID" value="NZ_JAPMLA010000001.1"/>
</dbReference>
<dbReference type="GO" id="GO:0008146">
    <property type="term" value="F:sulfotransferase activity"/>
    <property type="evidence" value="ECO:0007669"/>
    <property type="project" value="TreeGrafter"/>
</dbReference>
<evidence type="ECO:0000313" key="5">
    <source>
        <dbReference type="Proteomes" id="UP001259340"/>
    </source>
</evidence>
<dbReference type="GO" id="GO:0016779">
    <property type="term" value="F:nucleotidyltransferase activity"/>
    <property type="evidence" value="ECO:0007669"/>
    <property type="project" value="TreeGrafter"/>
</dbReference>
<dbReference type="GO" id="GO:0008641">
    <property type="term" value="F:ubiquitin-like modifier activating enzyme activity"/>
    <property type="evidence" value="ECO:0007669"/>
    <property type="project" value="InterPro"/>
</dbReference>
<dbReference type="Proteomes" id="UP001271263">
    <property type="component" value="Unassembled WGS sequence"/>
</dbReference>
<proteinExistence type="inferred from homology"/>
<comment type="caution">
    <text evidence="3">The sequence shown here is derived from an EMBL/GenBank/DDBJ whole genome shotgun (WGS) entry which is preliminary data.</text>
</comment>
<reference evidence="4 6" key="1">
    <citation type="journal article" date="2022" name="bioRxiv">
        <title>Prophages regulate Shewanella fidelis 3313 motility and biofilm formation: implications for gut colonization dynamics in Ciona robusta.</title>
        <authorList>
            <person name="Natarajan O."/>
            <person name="Gibboney S.L."/>
            <person name="Young M.N."/>
            <person name="Lim S.J."/>
            <person name="Pluta N."/>
            <person name="Atkinson C.G."/>
            <person name="Leigh B.A."/>
            <person name="Liberti A."/>
            <person name="Kees E.D."/>
            <person name="Breitbart M."/>
            <person name="Gralnick J.A."/>
            <person name="Dishaw L.J."/>
        </authorList>
    </citation>
    <scope>NUCLEOTIDE SEQUENCE [LARGE SCALE GENOMIC DNA]</scope>
    <source>
        <strain evidence="4 6">JG4066</strain>
    </source>
</reference>
<evidence type="ECO:0000259" key="2">
    <source>
        <dbReference type="Pfam" id="PF00899"/>
    </source>
</evidence>
<dbReference type="AlphaFoldDB" id="A0AAW8NMW3"/>
<dbReference type="GO" id="GO:0004792">
    <property type="term" value="F:thiosulfate-cyanide sulfurtransferase activity"/>
    <property type="evidence" value="ECO:0007669"/>
    <property type="project" value="TreeGrafter"/>
</dbReference>
<dbReference type="CDD" id="cd00757">
    <property type="entry name" value="ThiF_MoeB_HesA_family"/>
    <property type="match status" value="1"/>
</dbReference>
<reference evidence="3" key="2">
    <citation type="submission" date="2022-11" db="EMBL/GenBank/DDBJ databases">
        <title>Prophages regulate Shewanella fidelis motility and biofilm formation: implications for gut colonization dynamics in Ciona robusta.</title>
        <authorList>
            <person name="Natarajan O."/>
            <person name="Gibboney S.L."/>
            <person name="Young M.N."/>
            <person name="Lim S.J."/>
            <person name="Pluta N."/>
            <person name="Atkinson C.G.F."/>
            <person name="Leigh B.A."/>
            <person name="Liberti A."/>
            <person name="Kees E."/>
            <person name="Breitbart M."/>
            <person name="Gralnick J."/>
            <person name="Dishaw L.J."/>
        </authorList>
    </citation>
    <scope>NUCLEOTIDE SEQUENCE</scope>
    <source>
        <strain evidence="3">3313</strain>
    </source>
</reference>
<dbReference type="SUPFAM" id="SSF69572">
    <property type="entry name" value="Activating enzymes of the ubiquitin-like proteins"/>
    <property type="match status" value="1"/>
</dbReference>
<feature type="domain" description="THIF-type NAD/FAD binding fold" evidence="2">
    <location>
        <begin position="30"/>
        <end position="268"/>
    </location>
</feature>
<dbReference type="Pfam" id="PF00899">
    <property type="entry name" value="ThiF"/>
    <property type="match status" value="1"/>
</dbReference>
<dbReference type="FunFam" id="3.40.50.720:FF:000080">
    <property type="entry name" value="Thiazole biosynthesis adenylyltransferase ThiF"/>
    <property type="match status" value="1"/>
</dbReference>
<evidence type="ECO:0000313" key="3">
    <source>
        <dbReference type="EMBL" id="MDR8524041.1"/>
    </source>
</evidence>
<dbReference type="InterPro" id="IPR035985">
    <property type="entry name" value="Ubiquitin-activating_enz"/>
</dbReference>
<evidence type="ECO:0000313" key="4">
    <source>
        <dbReference type="EMBL" id="MDW4823524.1"/>
    </source>
</evidence>